<evidence type="ECO:0000313" key="3">
    <source>
        <dbReference type="Proteomes" id="UP000315295"/>
    </source>
</evidence>
<gene>
    <name evidence="2" type="ORF">C1H46_016891</name>
</gene>
<keyword evidence="1" id="KW-0812">Transmembrane</keyword>
<dbReference type="Proteomes" id="UP000315295">
    <property type="component" value="Unassembled WGS sequence"/>
</dbReference>
<keyword evidence="3" id="KW-1185">Reference proteome</keyword>
<keyword evidence="1" id="KW-1133">Transmembrane helix</keyword>
<dbReference type="AlphaFoldDB" id="A0A540MFH5"/>
<evidence type="ECO:0000256" key="1">
    <source>
        <dbReference type="SAM" id="Phobius"/>
    </source>
</evidence>
<feature type="transmembrane region" description="Helical" evidence="1">
    <location>
        <begin position="28"/>
        <end position="50"/>
    </location>
</feature>
<reference evidence="2 3" key="1">
    <citation type="journal article" date="2019" name="G3 (Bethesda)">
        <title>Sequencing of a Wild Apple (Malus baccata) Genome Unravels the Differences Between Cultivated and Wild Apple Species Regarding Disease Resistance and Cold Tolerance.</title>
        <authorList>
            <person name="Chen X."/>
        </authorList>
    </citation>
    <scope>NUCLEOTIDE SEQUENCE [LARGE SCALE GENOMIC DNA]</scope>
    <source>
        <strain evidence="3">cv. Shandingzi</strain>
        <tissue evidence="2">Leaves</tissue>
    </source>
</reference>
<evidence type="ECO:0000313" key="2">
    <source>
        <dbReference type="EMBL" id="TQD97490.1"/>
    </source>
</evidence>
<name>A0A540MFH5_MALBA</name>
<dbReference type="EMBL" id="VIEB01000271">
    <property type="protein sequence ID" value="TQD97490.1"/>
    <property type="molecule type" value="Genomic_DNA"/>
</dbReference>
<accession>A0A540MFH5</accession>
<comment type="caution">
    <text evidence="2">The sequence shown here is derived from an EMBL/GenBank/DDBJ whole genome shotgun (WGS) entry which is preliminary data.</text>
</comment>
<protein>
    <submittedName>
        <fullName evidence="2">Uncharacterized protein</fullName>
    </submittedName>
</protein>
<dbReference type="STRING" id="106549.A0A540MFH5"/>
<sequence>MEVSASSQFTSDYQALTTALLLLNNSRFATFFFLLLIAPLGIWIDCWSWNPCLPMQFPTSTSQSGALSLSPPLINDFAISFCELRFLAAAASSSSLSMWKFRPPKKNPQLVLLPSSKRRRKQLLIAKFPRKSVRRKWGFSSCAVSPDAPGSSMNIELTNSARRGAKKLGDKAFLQ</sequence>
<organism evidence="2 3">
    <name type="scientific">Malus baccata</name>
    <name type="common">Siberian crab apple</name>
    <name type="synonym">Pyrus baccata</name>
    <dbReference type="NCBI Taxonomy" id="106549"/>
    <lineage>
        <taxon>Eukaryota</taxon>
        <taxon>Viridiplantae</taxon>
        <taxon>Streptophyta</taxon>
        <taxon>Embryophyta</taxon>
        <taxon>Tracheophyta</taxon>
        <taxon>Spermatophyta</taxon>
        <taxon>Magnoliopsida</taxon>
        <taxon>eudicotyledons</taxon>
        <taxon>Gunneridae</taxon>
        <taxon>Pentapetalae</taxon>
        <taxon>rosids</taxon>
        <taxon>fabids</taxon>
        <taxon>Rosales</taxon>
        <taxon>Rosaceae</taxon>
        <taxon>Amygdaloideae</taxon>
        <taxon>Maleae</taxon>
        <taxon>Malus</taxon>
    </lineage>
</organism>
<keyword evidence="1" id="KW-0472">Membrane</keyword>
<proteinExistence type="predicted"/>